<name>A0ABT0V038_9ACTN</name>
<protein>
    <submittedName>
        <fullName evidence="1">Uncharacterized protein</fullName>
    </submittedName>
</protein>
<dbReference type="EMBL" id="JAMQAW010000102">
    <property type="protein sequence ID" value="MCM2394198.1"/>
    <property type="molecule type" value="Genomic_DNA"/>
</dbReference>
<dbReference type="Proteomes" id="UP001431429">
    <property type="component" value="Unassembled WGS sequence"/>
</dbReference>
<keyword evidence="2" id="KW-1185">Reference proteome</keyword>
<comment type="caution">
    <text evidence="1">The sequence shown here is derived from an EMBL/GenBank/DDBJ whole genome shotgun (WGS) entry which is preliminary data.</text>
</comment>
<proteinExistence type="predicted"/>
<evidence type="ECO:0000313" key="1">
    <source>
        <dbReference type="EMBL" id="MCM2394198.1"/>
    </source>
</evidence>
<evidence type="ECO:0000313" key="2">
    <source>
        <dbReference type="Proteomes" id="UP001431429"/>
    </source>
</evidence>
<accession>A0ABT0V038</accession>
<sequence>MTLNTRLARSDTVSRIVRAVVASHEELAPHGDVLSADFIAATPPSGKYPKGGEGDNG</sequence>
<gene>
    <name evidence="1" type="ORF">NBG84_39025</name>
</gene>
<reference evidence="1" key="1">
    <citation type="submission" date="2022-06" db="EMBL/GenBank/DDBJ databases">
        <title>Genome public.</title>
        <authorList>
            <person name="Sun Q."/>
        </authorList>
    </citation>
    <scope>NUCLEOTIDE SEQUENCE</scope>
    <source>
        <strain evidence="1">CWNU-1</strain>
    </source>
</reference>
<dbReference type="RefSeq" id="WP_250924478.1">
    <property type="nucleotide sequence ID" value="NZ_JAMQAW010000102.1"/>
</dbReference>
<organism evidence="1 2">
    <name type="scientific">Streptomyces albipurpureus</name>
    <dbReference type="NCBI Taxonomy" id="2897419"/>
    <lineage>
        <taxon>Bacteria</taxon>
        <taxon>Bacillati</taxon>
        <taxon>Actinomycetota</taxon>
        <taxon>Actinomycetes</taxon>
        <taxon>Kitasatosporales</taxon>
        <taxon>Streptomycetaceae</taxon>
        <taxon>Streptomyces</taxon>
    </lineage>
</organism>